<dbReference type="Pfam" id="PF26002">
    <property type="entry name" value="Beta-barrel_AprE"/>
    <property type="match status" value="1"/>
</dbReference>
<dbReference type="PRINTS" id="PR01490">
    <property type="entry name" value="RTXTOXIND"/>
</dbReference>
<dbReference type="GO" id="GO:0005886">
    <property type="term" value="C:plasma membrane"/>
    <property type="evidence" value="ECO:0007669"/>
    <property type="project" value="UniProtKB-SubCell"/>
</dbReference>
<dbReference type="PROSITE" id="PS00543">
    <property type="entry name" value="HLYD_FAMILY"/>
    <property type="match status" value="1"/>
</dbReference>
<evidence type="ECO:0000256" key="10">
    <source>
        <dbReference type="SAM" id="Coils"/>
    </source>
</evidence>
<dbReference type="PANTHER" id="PTHR30386">
    <property type="entry name" value="MEMBRANE FUSION SUBUNIT OF EMRAB-TOLC MULTIDRUG EFFLUX PUMP"/>
    <property type="match status" value="1"/>
</dbReference>
<dbReference type="GO" id="GO:0009306">
    <property type="term" value="P:protein secretion"/>
    <property type="evidence" value="ECO:0007669"/>
    <property type="project" value="InterPro"/>
</dbReference>
<keyword evidence="3 9" id="KW-0813">Transport</keyword>
<organism evidence="12 13">
    <name type="scientific">Bathymodiolus azoricus thioautotrophic gill symbiont</name>
    <dbReference type="NCBI Taxonomy" id="235205"/>
    <lineage>
        <taxon>Bacteria</taxon>
        <taxon>Pseudomonadati</taxon>
        <taxon>Pseudomonadota</taxon>
        <taxon>Gammaproteobacteria</taxon>
        <taxon>sulfur-oxidizing symbionts</taxon>
    </lineage>
</organism>
<keyword evidence="6 9" id="KW-0812">Transmembrane</keyword>
<evidence type="ECO:0000313" key="12">
    <source>
        <dbReference type="EMBL" id="SEI01482.1"/>
    </source>
</evidence>
<dbReference type="GO" id="GO:0015562">
    <property type="term" value="F:efflux transmembrane transporter activity"/>
    <property type="evidence" value="ECO:0007669"/>
    <property type="project" value="InterPro"/>
</dbReference>
<evidence type="ECO:0000256" key="5">
    <source>
        <dbReference type="ARBA" id="ARBA00022519"/>
    </source>
</evidence>
<evidence type="ECO:0000256" key="3">
    <source>
        <dbReference type="ARBA" id="ARBA00022448"/>
    </source>
</evidence>
<dbReference type="PANTHER" id="PTHR30386:SF27">
    <property type="entry name" value="MEMBRANE FUSION PROTEIN (MFP) FAMILY PROTEIN"/>
    <property type="match status" value="1"/>
</dbReference>
<dbReference type="AlphaFoldDB" id="A0A1H6MIN0"/>
<evidence type="ECO:0000256" key="4">
    <source>
        <dbReference type="ARBA" id="ARBA00022475"/>
    </source>
</evidence>
<dbReference type="Gene3D" id="2.40.30.170">
    <property type="match status" value="1"/>
</dbReference>
<reference evidence="13" key="1">
    <citation type="submission" date="2016-06" db="EMBL/GenBank/DDBJ databases">
        <authorList>
            <person name="Petersen J."/>
            <person name="Sayavedra L."/>
        </authorList>
    </citation>
    <scope>NUCLEOTIDE SEQUENCE [LARGE SCALE GENOMIC DNA]</scope>
    <source>
        <strain evidence="13">BazSymA</strain>
    </source>
</reference>
<evidence type="ECO:0000256" key="7">
    <source>
        <dbReference type="ARBA" id="ARBA00022989"/>
    </source>
</evidence>
<keyword evidence="8 9" id="KW-0472">Membrane</keyword>
<feature type="domain" description="AprE-like beta-barrel" evidence="11">
    <location>
        <begin position="391"/>
        <end position="479"/>
    </location>
</feature>
<evidence type="ECO:0000256" key="2">
    <source>
        <dbReference type="ARBA" id="ARBA00009477"/>
    </source>
</evidence>
<comment type="subcellular location">
    <subcellularLocation>
        <location evidence="1 9">Cell inner membrane</location>
        <topology evidence="1 9">Single-pass membrane protein</topology>
    </subcellularLocation>
</comment>
<keyword evidence="5 9" id="KW-0997">Cell inner membrane</keyword>
<comment type="similarity">
    <text evidence="2 9">Belongs to the membrane fusion protein (MFP) (TC 8.A.1) family.</text>
</comment>
<dbReference type="NCBIfam" id="TIGR01843">
    <property type="entry name" value="type_I_hlyD"/>
    <property type="match status" value="1"/>
</dbReference>
<keyword evidence="4 9" id="KW-1003">Cell membrane</keyword>
<evidence type="ECO:0000313" key="13">
    <source>
        <dbReference type="Proteomes" id="UP000198988"/>
    </source>
</evidence>
<accession>A0A1H6MIN0</accession>
<dbReference type="InterPro" id="IPR050739">
    <property type="entry name" value="MFP"/>
</dbReference>
<dbReference type="OrthoDB" id="9775513at2"/>
<evidence type="ECO:0000256" key="6">
    <source>
        <dbReference type="ARBA" id="ARBA00022692"/>
    </source>
</evidence>
<evidence type="ECO:0000256" key="9">
    <source>
        <dbReference type="RuleBase" id="RU365093"/>
    </source>
</evidence>
<dbReference type="InterPro" id="IPR058982">
    <property type="entry name" value="Beta-barrel_AprE"/>
</dbReference>
<evidence type="ECO:0000256" key="1">
    <source>
        <dbReference type="ARBA" id="ARBA00004377"/>
    </source>
</evidence>
<keyword evidence="10" id="KW-0175">Coiled coil</keyword>
<proteinExistence type="inferred from homology"/>
<keyword evidence="7 9" id="KW-1133">Transmembrane helix</keyword>
<evidence type="ECO:0000259" key="11">
    <source>
        <dbReference type="Pfam" id="PF26002"/>
    </source>
</evidence>
<dbReference type="InterPro" id="IPR010129">
    <property type="entry name" value="T1SS_HlyD"/>
</dbReference>
<protein>
    <recommendedName>
        <fullName evidence="9">Membrane fusion protein (MFP) family protein</fullName>
    </recommendedName>
</protein>
<evidence type="ECO:0000256" key="8">
    <source>
        <dbReference type="ARBA" id="ARBA00023136"/>
    </source>
</evidence>
<sequence length="502" mass="57889">MNNRRKSNLYHLGNFFNPTLVLLKKGLKKLAVEQKMNFISHLYLSASKVVCDQDLKKKFSSIFVSKEIDNKAFEFSPTYLRIQKQAPTNFSRLIGWSVVAFVTIVLLWSYFSHIAIYANTTGKLIVSGKSQKIQSLNPGKIEKIYVKEGQVVQKGDLLVQLSDIEAKTNIVNFQAKLSFYQQNQQNFKYIFPIIEQIEQAEKPPKINILHNRQTTLDLEEFFKQIAQFNAKIDNLKKSSNNLKKEIELEQSMIENARKRVKMFSQFFDDQDISELQFLQAQKELLQSKKELLSKQSKLHEINDNRQLEKSNKKFAISQKKNKIYKEYQKNQLDIIETSEALKKYQNQQQTMRFYAPIEGFVQEIAINTIGGVVTSAQELMSIVPIGKLSLKAEVKILNKDVGFVRTGQIASVQLDAFNYIKYGAIDGVVENIYQDSVEDEEMGYVFLATINLKDNIIQYKGKTTRLHAGLSVVVRIETGRRRVIDYLLSPVLEHVNEGLRER</sequence>
<gene>
    <name evidence="12" type="ORF">BAZSYMA_ACONTIG00192_2</name>
</gene>
<name>A0A1H6MIN0_9GAMM</name>
<feature type="transmembrane region" description="Helical" evidence="9">
    <location>
        <begin position="93"/>
        <end position="111"/>
    </location>
</feature>
<dbReference type="EMBL" id="CDSC02000442">
    <property type="protein sequence ID" value="SEI01482.1"/>
    <property type="molecule type" value="Genomic_DNA"/>
</dbReference>
<dbReference type="InterPro" id="IPR006144">
    <property type="entry name" value="Secretion_HlyD_CS"/>
</dbReference>
<dbReference type="Gene3D" id="2.40.50.100">
    <property type="match status" value="1"/>
</dbReference>
<feature type="coiled-coil region" evidence="10">
    <location>
        <begin position="218"/>
        <end position="295"/>
    </location>
</feature>
<dbReference type="Proteomes" id="UP000198988">
    <property type="component" value="Unassembled WGS sequence"/>
</dbReference>